<dbReference type="RefSeq" id="WP_004853624.1">
    <property type="nucleotide sequence ID" value="NZ_BLYL01000024.1"/>
</dbReference>
<comment type="caution">
    <text evidence="2">The sequence shown here is derived from an EMBL/GenBank/DDBJ whole genome shotgun (WGS) entry which is preliminary data.</text>
</comment>
<dbReference type="PANTHER" id="PTHR33490:SF3">
    <property type="entry name" value="CONSERVED INTEGRAL MEMBRANE PROTEIN"/>
    <property type="match status" value="1"/>
</dbReference>
<gene>
    <name evidence="2" type="ORF">COEU31_26980</name>
</gene>
<dbReference type="AlphaFoldDB" id="A0AAI9K6K9"/>
<feature type="domain" description="Transglutaminase-like" evidence="1">
    <location>
        <begin position="62"/>
        <end position="136"/>
    </location>
</feature>
<dbReference type="SUPFAM" id="SSF54001">
    <property type="entry name" value="Cysteine proteinases"/>
    <property type="match status" value="1"/>
</dbReference>
<sequence>MHDYLTETKMLDYSNENIKQLIRERKWSDMAEFERLKAIYTFVRDEILFGYNVDDSVPASRVLRDGYGQCNTKGTLFMALLRACDIPCRVHGFTIDKKLQKGAMTGIVYRNAPQNVFHSWVEVYFENRWYELEAFILDMGYLKKLQAKYSECTGAFCGFGVAVKDFKNPVIDFDRNNTYIQSEGINQDFGVYDSPDELLKEHHQEMSRVKAFLYRNWGRHMMNRNVRKIRGK</sequence>
<proteinExistence type="predicted"/>
<organism evidence="2 3">
    <name type="scientific">Coprococcus eutactus</name>
    <dbReference type="NCBI Taxonomy" id="33043"/>
    <lineage>
        <taxon>Bacteria</taxon>
        <taxon>Bacillati</taxon>
        <taxon>Bacillota</taxon>
        <taxon>Clostridia</taxon>
        <taxon>Lachnospirales</taxon>
        <taxon>Lachnospiraceae</taxon>
        <taxon>Coprococcus</taxon>
    </lineage>
</organism>
<evidence type="ECO:0000313" key="3">
    <source>
        <dbReference type="Proteomes" id="UP000660047"/>
    </source>
</evidence>
<dbReference type="Proteomes" id="UP000660047">
    <property type="component" value="Unassembled WGS sequence"/>
</dbReference>
<reference evidence="2" key="1">
    <citation type="submission" date="2020-06" db="EMBL/GenBank/DDBJ databases">
        <title>Characterization of fructooligosaccharide metabolism and fructooligosaccharide-degrading enzymes in human commensal butyrate producers.</title>
        <authorList>
            <person name="Tanno H."/>
            <person name="Fujii T."/>
            <person name="Hirano K."/>
            <person name="Maeno S."/>
            <person name="Tonozuka T."/>
            <person name="Sakamoto M."/>
            <person name="Ohkuma M."/>
            <person name="Tochio T."/>
            <person name="Endo A."/>
        </authorList>
    </citation>
    <scope>NUCLEOTIDE SEQUENCE</scope>
    <source>
        <strain evidence="2">JCM 31265</strain>
    </source>
</reference>
<dbReference type="Gene3D" id="3.10.620.30">
    <property type="match status" value="1"/>
</dbReference>
<dbReference type="GeneID" id="92832523"/>
<dbReference type="EMBL" id="BLYL01000024">
    <property type="protein sequence ID" value="GFO95652.1"/>
    <property type="molecule type" value="Genomic_DNA"/>
</dbReference>
<accession>A0AAI9K6K9</accession>
<protein>
    <submittedName>
        <fullName evidence="2">Transglutaminase</fullName>
    </submittedName>
</protein>
<evidence type="ECO:0000259" key="1">
    <source>
        <dbReference type="SMART" id="SM00460"/>
    </source>
</evidence>
<dbReference type="InterPro" id="IPR038765">
    <property type="entry name" value="Papain-like_cys_pep_sf"/>
</dbReference>
<dbReference type="PANTHER" id="PTHR33490">
    <property type="entry name" value="BLR5614 PROTEIN-RELATED"/>
    <property type="match status" value="1"/>
</dbReference>
<evidence type="ECO:0000313" key="2">
    <source>
        <dbReference type="EMBL" id="GFO95652.1"/>
    </source>
</evidence>
<dbReference type="InterPro" id="IPR002931">
    <property type="entry name" value="Transglutaminase-like"/>
</dbReference>
<name>A0AAI9K6K9_9FIRM</name>
<dbReference type="SMART" id="SM00460">
    <property type="entry name" value="TGc"/>
    <property type="match status" value="1"/>
</dbReference>
<dbReference type="Pfam" id="PF01841">
    <property type="entry name" value="Transglut_core"/>
    <property type="match status" value="1"/>
</dbReference>